<organism evidence="4 5">
    <name type="scientific">Ilex paraguariensis</name>
    <name type="common">yerba mate</name>
    <dbReference type="NCBI Taxonomy" id="185542"/>
    <lineage>
        <taxon>Eukaryota</taxon>
        <taxon>Viridiplantae</taxon>
        <taxon>Streptophyta</taxon>
        <taxon>Embryophyta</taxon>
        <taxon>Tracheophyta</taxon>
        <taxon>Spermatophyta</taxon>
        <taxon>Magnoliopsida</taxon>
        <taxon>eudicotyledons</taxon>
        <taxon>Gunneridae</taxon>
        <taxon>Pentapetalae</taxon>
        <taxon>asterids</taxon>
        <taxon>campanulids</taxon>
        <taxon>Aquifoliales</taxon>
        <taxon>Aquifoliaceae</taxon>
        <taxon>Ilex</taxon>
    </lineage>
</organism>
<dbReference type="InterPro" id="IPR008949">
    <property type="entry name" value="Isoprenoid_synthase_dom_sf"/>
</dbReference>
<dbReference type="EMBL" id="CAUOFW020007164">
    <property type="protein sequence ID" value="CAK9177780.1"/>
    <property type="molecule type" value="Genomic_DNA"/>
</dbReference>
<reference evidence="4 5" key="1">
    <citation type="submission" date="2024-02" db="EMBL/GenBank/DDBJ databases">
        <authorList>
            <person name="Vignale AGUSTIN F."/>
            <person name="Sosa J E."/>
            <person name="Modenutti C."/>
        </authorList>
    </citation>
    <scope>NUCLEOTIDE SEQUENCE [LARGE SCALE GENOMIC DNA]</scope>
</reference>
<name>A0ABC8UCR3_9AQUA</name>
<comment type="caution">
    <text evidence="4">The sequence shown here is derived from an EMBL/GenBank/DDBJ whole genome shotgun (WGS) entry which is preliminary data.</text>
</comment>
<evidence type="ECO:0000259" key="3">
    <source>
        <dbReference type="Pfam" id="PF03936"/>
    </source>
</evidence>
<keyword evidence="2" id="KW-0460">Magnesium</keyword>
<dbReference type="PANTHER" id="PTHR31225">
    <property type="entry name" value="OS04G0344100 PROTEIN-RELATED"/>
    <property type="match status" value="1"/>
</dbReference>
<dbReference type="PANTHER" id="PTHR31225:SF9">
    <property type="entry name" value="TERPENE SYNTHASE 10"/>
    <property type="match status" value="1"/>
</dbReference>
<keyword evidence="1" id="KW-0479">Metal-binding</keyword>
<keyword evidence="5" id="KW-1185">Reference proteome</keyword>
<proteinExistence type="predicted"/>
<evidence type="ECO:0000313" key="5">
    <source>
        <dbReference type="Proteomes" id="UP001642360"/>
    </source>
</evidence>
<protein>
    <recommendedName>
        <fullName evidence="3">Terpene synthase metal-binding domain-containing protein</fullName>
    </recommendedName>
</protein>
<dbReference type="AlphaFoldDB" id="A0ABC8UCR3"/>
<evidence type="ECO:0000256" key="2">
    <source>
        <dbReference type="ARBA" id="ARBA00022842"/>
    </source>
</evidence>
<accession>A0ABC8UCR3</accession>
<evidence type="ECO:0000313" key="4">
    <source>
        <dbReference type="EMBL" id="CAK9177780.1"/>
    </source>
</evidence>
<dbReference type="InterPro" id="IPR005630">
    <property type="entry name" value="Terpene_synthase_metal-bd"/>
</dbReference>
<dbReference type="InterPro" id="IPR050148">
    <property type="entry name" value="Terpene_synthase-like"/>
</dbReference>
<dbReference type="Pfam" id="PF03936">
    <property type="entry name" value="Terpene_synth_C"/>
    <property type="match status" value="2"/>
</dbReference>
<dbReference type="SUPFAM" id="SSF48576">
    <property type="entry name" value="Terpenoid synthases"/>
    <property type="match status" value="1"/>
</dbReference>
<dbReference type="Proteomes" id="UP001642360">
    <property type="component" value="Unassembled WGS sequence"/>
</dbReference>
<dbReference type="GO" id="GO:0046872">
    <property type="term" value="F:metal ion binding"/>
    <property type="evidence" value="ECO:0007669"/>
    <property type="project" value="UniProtKB-KW"/>
</dbReference>
<feature type="domain" description="Terpene synthase metal-binding" evidence="3">
    <location>
        <begin position="22"/>
        <end position="118"/>
    </location>
</feature>
<gene>
    <name evidence="4" type="ORF">ILEXP_LOCUS47701</name>
</gene>
<feature type="domain" description="Terpene synthase metal-binding" evidence="3">
    <location>
        <begin position="120"/>
        <end position="159"/>
    </location>
</feature>
<sequence>MGWGSDLGSAERGQSGAQTGDWWWTVGVIFEPQYGYCRRMLTKVNALITTIDDVYDVYGTLDELKLFTNAVERWDINAMEQLPEYMQICFLALYNSINEMADDALKEQGVHVIPYLRKADEMKRGDVPKSIQRYMNQTGASKEEARKHIRFLIRETRKKMNVARVADSPFSQTFIGMAVNLGMMDQCMYQHGDGHVSQSSVTKDRILALLVEPITLL</sequence>
<dbReference type="Gene3D" id="1.10.600.10">
    <property type="entry name" value="Farnesyl Diphosphate Synthase"/>
    <property type="match status" value="2"/>
</dbReference>
<evidence type="ECO:0000256" key="1">
    <source>
        <dbReference type="ARBA" id="ARBA00022723"/>
    </source>
</evidence>